<protein>
    <submittedName>
        <fullName evidence="2">Uncharacterized protein</fullName>
    </submittedName>
</protein>
<keyword evidence="1" id="KW-0812">Transmembrane</keyword>
<keyword evidence="1" id="KW-0472">Membrane</keyword>
<comment type="caution">
    <text evidence="2">The sequence shown here is derived from an EMBL/GenBank/DDBJ whole genome shotgun (WGS) entry which is preliminary data.</text>
</comment>
<evidence type="ECO:0000256" key="1">
    <source>
        <dbReference type="SAM" id="Phobius"/>
    </source>
</evidence>
<feature type="transmembrane region" description="Helical" evidence="1">
    <location>
        <begin position="14"/>
        <end position="33"/>
    </location>
</feature>
<sequence>MVLHTLQKVFRKPMYILLAFITSSAVFAFAVWLPNIPLIVKVMGHPGISLTQKLDLPISLLGSIVTNFTLLSASYTIAIAILFGINVAMLVYFLRRRVDEVKQAGVATGLFGITSGVIGMGCAACGSFLLTSLLSLVGASGILTFLPLNGGEFGILGVILLAVSIRLTAAQIQNPAVCIITD</sequence>
<gene>
    <name evidence="2" type="ORF">A2946_01235</name>
</gene>
<feature type="transmembrane region" description="Helical" evidence="1">
    <location>
        <begin position="106"/>
        <end position="130"/>
    </location>
</feature>
<evidence type="ECO:0000313" key="3">
    <source>
        <dbReference type="Proteomes" id="UP000178348"/>
    </source>
</evidence>
<proteinExistence type="predicted"/>
<evidence type="ECO:0000313" key="2">
    <source>
        <dbReference type="EMBL" id="OGZ02571.1"/>
    </source>
</evidence>
<accession>A0A1G2CPK7</accession>
<reference evidence="2 3" key="1">
    <citation type="journal article" date="2016" name="Nat. Commun.">
        <title>Thousands of microbial genomes shed light on interconnected biogeochemical processes in an aquifer system.</title>
        <authorList>
            <person name="Anantharaman K."/>
            <person name="Brown C.T."/>
            <person name="Hug L.A."/>
            <person name="Sharon I."/>
            <person name="Castelle C.J."/>
            <person name="Probst A.J."/>
            <person name="Thomas B.C."/>
            <person name="Singh A."/>
            <person name="Wilkins M.J."/>
            <person name="Karaoz U."/>
            <person name="Brodie E.L."/>
            <person name="Williams K.H."/>
            <person name="Hubbard S.S."/>
            <person name="Banfield J.F."/>
        </authorList>
    </citation>
    <scope>NUCLEOTIDE SEQUENCE [LARGE SCALE GENOMIC DNA]</scope>
</reference>
<dbReference type="AlphaFoldDB" id="A0A1G2CPK7"/>
<dbReference type="EMBL" id="MHLB01000008">
    <property type="protein sequence ID" value="OGZ02571.1"/>
    <property type="molecule type" value="Genomic_DNA"/>
</dbReference>
<keyword evidence="1" id="KW-1133">Transmembrane helix</keyword>
<dbReference type="Proteomes" id="UP000178348">
    <property type="component" value="Unassembled WGS sequence"/>
</dbReference>
<organism evidence="2 3">
    <name type="scientific">Candidatus Liptonbacteria bacterium RIFCSPLOWO2_01_FULL_53_13</name>
    <dbReference type="NCBI Taxonomy" id="1798651"/>
    <lineage>
        <taxon>Bacteria</taxon>
        <taxon>Candidatus Liptoniibacteriota</taxon>
    </lineage>
</organism>
<name>A0A1G2CPK7_9BACT</name>
<feature type="transmembrane region" description="Helical" evidence="1">
    <location>
        <begin position="142"/>
        <end position="163"/>
    </location>
</feature>
<feature type="transmembrane region" description="Helical" evidence="1">
    <location>
        <begin position="73"/>
        <end position="94"/>
    </location>
</feature>